<dbReference type="InterPro" id="IPR001888">
    <property type="entry name" value="Transposase_1"/>
</dbReference>
<dbReference type="Proteomes" id="UP001303046">
    <property type="component" value="Unassembled WGS sequence"/>
</dbReference>
<proteinExistence type="predicted"/>
<reference evidence="2 3" key="1">
    <citation type="submission" date="2023-08" db="EMBL/GenBank/DDBJ databases">
        <title>A Necator americanus chromosomal reference genome.</title>
        <authorList>
            <person name="Ilik V."/>
            <person name="Petrzelkova K.J."/>
            <person name="Pardy F."/>
            <person name="Fuh T."/>
            <person name="Niatou-Singa F.S."/>
            <person name="Gouil Q."/>
            <person name="Baker L."/>
            <person name="Ritchie M.E."/>
            <person name="Jex A.R."/>
            <person name="Gazzola D."/>
            <person name="Li H."/>
            <person name="Toshio Fujiwara R."/>
            <person name="Zhan B."/>
            <person name="Aroian R.V."/>
            <person name="Pafco B."/>
            <person name="Schwarz E.M."/>
        </authorList>
    </citation>
    <scope>NUCLEOTIDE SEQUENCE [LARGE SCALE GENOMIC DNA]</scope>
    <source>
        <strain evidence="2 3">Aroian</strain>
        <tissue evidence="2">Whole animal</tissue>
    </source>
</reference>
<sequence length="103" mass="11414">MHPVKGEIHEKKVMLSVWWGVHGIYRYELLPDNTTVTSEVYCAQLQRLANKIRNEHPKLVNVRENSGAWIGNSTAPTVQPGSGPQRLPPLSIASASPGCETLR</sequence>
<dbReference type="Gene3D" id="3.30.420.10">
    <property type="entry name" value="Ribonuclease H-like superfamily/Ribonuclease H"/>
    <property type="match status" value="1"/>
</dbReference>
<evidence type="ECO:0000256" key="1">
    <source>
        <dbReference type="SAM" id="MobiDB-lite"/>
    </source>
</evidence>
<gene>
    <name evidence="2" type="primary">Necator_chrII.g8808</name>
    <name evidence="2" type="ORF">RB195_021013</name>
</gene>
<dbReference type="EMBL" id="JAVFWL010000002">
    <property type="protein sequence ID" value="KAK6739317.1"/>
    <property type="molecule type" value="Genomic_DNA"/>
</dbReference>
<organism evidence="2 3">
    <name type="scientific">Necator americanus</name>
    <name type="common">Human hookworm</name>
    <dbReference type="NCBI Taxonomy" id="51031"/>
    <lineage>
        <taxon>Eukaryota</taxon>
        <taxon>Metazoa</taxon>
        <taxon>Ecdysozoa</taxon>
        <taxon>Nematoda</taxon>
        <taxon>Chromadorea</taxon>
        <taxon>Rhabditida</taxon>
        <taxon>Rhabditina</taxon>
        <taxon>Rhabditomorpha</taxon>
        <taxon>Strongyloidea</taxon>
        <taxon>Ancylostomatidae</taxon>
        <taxon>Bunostominae</taxon>
        <taxon>Necator</taxon>
    </lineage>
</organism>
<evidence type="ECO:0000313" key="3">
    <source>
        <dbReference type="Proteomes" id="UP001303046"/>
    </source>
</evidence>
<dbReference type="InterPro" id="IPR036397">
    <property type="entry name" value="RNaseH_sf"/>
</dbReference>
<keyword evidence="3" id="KW-1185">Reference proteome</keyword>
<evidence type="ECO:0000313" key="2">
    <source>
        <dbReference type="EMBL" id="KAK6739317.1"/>
    </source>
</evidence>
<comment type="caution">
    <text evidence="2">The sequence shown here is derived from an EMBL/GenBank/DDBJ whole genome shotgun (WGS) entry which is preliminary data.</text>
</comment>
<protein>
    <submittedName>
        <fullName evidence="2">Uncharacterized protein</fullName>
    </submittedName>
</protein>
<feature type="region of interest" description="Disordered" evidence="1">
    <location>
        <begin position="69"/>
        <end position="103"/>
    </location>
</feature>
<accession>A0ABR1CN97</accession>
<dbReference type="Pfam" id="PF01359">
    <property type="entry name" value="Transposase_1"/>
    <property type="match status" value="1"/>
</dbReference>
<name>A0ABR1CN97_NECAM</name>
<feature type="compositionally biased region" description="Polar residues" evidence="1">
    <location>
        <begin position="71"/>
        <end position="82"/>
    </location>
</feature>